<comment type="caution">
    <text evidence="8">The sequence shown here is derived from an EMBL/GenBank/DDBJ whole genome shotgun (WGS) entry which is preliminary data.</text>
</comment>
<sequence length="271" mass="29377">MRGTSSTSFAEVAQQARSVFQAGGPTLEDTADDLFAIADAIDSSNQLVRLLSDSGRDAETKETAVRSLLTGRVDDASLGLALEVVRRRWSEQEDILDALEQLGVLALLEQSERGGSLAQVEEELFQVSRLIDDSPELSSSFDDARQDPASRGTVVRSLLEGRAHPLTVALAVRAVSRATDVKPARRVREFADFASEQRRRLLAVVESSRPLDEAQQSRLGAVLAGIYGREVQMNLEVVSDVVGGLRIHVGDDLYDATVLARLAKARAHLVS</sequence>
<keyword evidence="6 7" id="KW-0066">ATP synthesis</keyword>
<keyword evidence="7" id="KW-0139">CF(1)</keyword>
<reference evidence="8 9" key="1">
    <citation type="submission" date="2021-03" db="EMBL/GenBank/DDBJ databases">
        <title>Sequencing the genomes of 1000 actinobacteria strains.</title>
        <authorList>
            <person name="Klenk H.-P."/>
        </authorList>
    </citation>
    <scope>NUCLEOTIDE SEQUENCE [LARGE SCALE GENOMIC DNA]</scope>
    <source>
        <strain evidence="8 9">DSM 14566</strain>
    </source>
</reference>
<keyword evidence="4 7" id="KW-0406">Ion transport</keyword>
<evidence type="ECO:0000313" key="8">
    <source>
        <dbReference type="EMBL" id="MBP2383866.1"/>
    </source>
</evidence>
<gene>
    <name evidence="7" type="primary">atpH</name>
    <name evidence="8" type="ORF">JOF43_003855</name>
</gene>
<comment type="similarity">
    <text evidence="7">Belongs to the ATPase delta chain family.</text>
</comment>
<accession>A0ABS4X674</accession>
<evidence type="ECO:0000256" key="5">
    <source>
        <dbReference type="ARBA" id="ARBA00023136"/>
    </source>
</evidence>
<dbReference type="NCBIfam" id="NF009967">
    <property type="entry name" value="PRK13430.1"/>
    <property type="match status" value="1"/>
</dbReference>
<proteinExistence type="inferred from homology"/>
<dbReference type="RefSeq" id="WP_209904755.1">
    <property type="nucleotide sequence ID" value="NZ_BAAAJW010000001.1"/>
</dbReference>
<dbReference type="HAMAP" id="MF_01416">
    <property type="entry name" value="ATP_synth_delta_bact"/>
    <property type="match status" value="1"/>
</dbReference>
<dbReference type="PANTHER" id="PTHR11910">
    <property type="entry name" value="ATP SYNTHASE DELTA CHAIN"/>
    <property type="match status" value="1"/>
</dbReference>
<protein>
    <recommendedName>
        <fullName evidence="7">ATP synthase subunit delta</fullName>
    </recommendedName>
    <alternativeName>
        <fullName evidence="7">ATP synthase F(1) sector subunit delta</fullName>
    </alternativeName>
    <alternativeName>
        <fullName evidence="7">F-type ATPase subunit delta</fullName>
        <shortName evidence="7">F-ATPase subunit delta</shortName>
    </alternativeName>
</protein>
<evidence type="ECO:0000313" key="9">
    <source>
        <dbReference type="Proteomes" id="UP001519290"/>
    </source>
</evidence>
<dbReference type="EMBL" id="JAGIOD010000002">
    <property type="protein sequence ID" value="MBP2383866.1"/>
    <property type="molecule type" value="Genomic_DNA"/>
</dbReference>
<keyword evidence="3 7" id="KW-0375">Hydrogen ion transport</keyword>
<evidence type="ECO:0000256" key="6">
    <source>
        <dbReference type="ARBA" id="ARBA00023310"/>
    </source>
</evidence>
<dbReference type="Pfam" id="PF00213">
    <property type="entry name" value="OSCP"/>
    <property type="match status" value="1"/>
</dbReference>
<comment type="function">
    <text evidence="7">F(1)F(0) ATP synthase produces ATP from ADP in the presence of a proton or sodium gradient. F-type ATPases consist of two structural domains, F(1) containing the extramembraneous catalytic core and F(0) containing the membrane proton channel, linked together by a central stalk and a peripheral stalk. During catalysis, ATP synthesis in the catalytic domain of F(1) is coupled via a rotary mechanism of the central stalk subunits to proton translocation.</text>
</comment>
<keyword evidence="9" id="KW-1185">Reference proteome</keyword>
<name>A0ABS4X674_9MICO</name>
<evidence type="ECO:0000256" key="4">
    <source>
        <dbReference type="ARBA" id="ARBA00023065"/>
    </source>
</evidence>
<evidence type="ECO:0000256" key="3">
    <source>
        <dbReference type="ARBA" id="ARBA00022781"/>
    </source>
</evidence>
<dbReference type="InterPro" id="IPR000711">
    <property type="entry name" value="ATPase_OSCP/dsu"/>
</dbReference>
<comment type="subcellular location">
    <subcellularLocation>
        <location evidence="7">Cell membrane</location>
        <topology evidence="7">Peripheral membrane protein</topology>
    </subcellularLocation>
    <subcellularLocation>
        <location evidence="1">Membrane</location>
    </subcellularLocation>
</comment>
<keyword evidence="5 7" id="KW-0472">Membrane</keyword>
<dbReference type="Proteomes" id="UP001519290">
    <property type="component" value="Unassembled WGS sequence"/>
</dbReference>
<evidence type="ECO:0000256" key="2">
    <source>
        <dbReference type="ARBA" id="ARBA00022448"/>
    </source>
</evidence>
<organism evidence="8 9">
    <name type="scientific">Brachybacterium sacelli</name>
    <dbReference type="NCBI Taxonomy" id="173364"/>
    <lineage>
        <taxon>Bacteria</taxon>
        <taxon>Bacillati</taxon>
        <taxon>Actinomycetota</taxon>
        <taxon>Actinomycetes</taxon>
        <taxon>Micrococcales</taxon>
        <taxon>Dermabacteraceae</taxon>
        <taxon>Brachybacterium</taxon>
    </lineage>
</organism>
<evidence type="ECO:0000256" key="7">
    <source>
        <dbReference type="HAMAP-Rule" id="MF_01416"/>
    </source>
</evidence>
<keyword evidence="7" id="KW-1003">Cell membrane</keyword>
<evidence type="ECO:0000256" key="1">
    <source>
        <dbReference type="ARBA" id="ARBA00004370"/>
    </source>
</evidence>
<comment type="function">
    <text evidence="7">This protein is part of the stalk that links CF(0) to CF(1). It either transmits conformational changes from CF(0) to CF(1) or is implicated in proton conduction.</text>
</comment>
<keyword evidence="2 7" id="KW-0813">Transport</keyword>